<evidence type="ECO:0000313" key="3">
    <source>
        <dbReference type="Proteomes" id="UP000187550"/>
    </source>
</evidence>
<dbReference type="AlphaFoldDB" id="A0A1U7PKE8"/>
<keyword evidence="3" id="KW-1185">Reference proteome</keyword>
<evidence type="ECO:0000313" key="2">
    <source>
        <dbReference type="EMBL" id="SIT70855.1"/>
    </source>
</evidence>
<protein>
    <submittedName>
        <fullName evidence="2">Uncharacterized protein</fullName>
    </submittedName>
</protein>
<dbReference type="RefSeq" id="WP_159438413.1">
    <property type="nucleotide sequence ID" value="NZ_FTPL01000001.1"/>
</dbReference>
<dbReference type="EMBL" id="FTPL01000001">
    <property type="protein sequence ID" value="SIT70855.1"/>
    <property type="molecule type" value="Genomic_DNA"/>
</dbReference>
<name>A0A1U7PKE8_9BACI</name>
<organism evidence="2 3">
    <name type="scientific">Edaphobacillus lindanitolerans</name>
    <dbReference type="NCBI Taxonomy" id="550447"/>
    <lineage>
        <taxon>Bacteria</taxon>
        <taxon>Bacillati</taxon>
        <taxon>Bacillota</taxon>
        <taxon>Bacilli</taxon>
        <taxon>Bacillales</taxon>
        <taxon>Bacillaceae</taxon>
        <taxon>Edaphobacillus</taxon>
    </lineage>
</organism>
<dbReference type="OrthoDB" id="9813770at2"/>
<evidence type="ECO:0000256" key="1">
    <source>
        <dbReference type="SAM" id="MobiDB-lite"/>
    </source>
</evidence>
<dbReference type="STRING" id="550447.SAMN05428946_0657"/>
<feature type="region of interest" description="Disordered" evidence="1">
    <location>
        <begin position="17"/>
        <end position="56"/>
    </location>
</feature>
<proteinExistence type="predicted"/>
<gene>
    <name evidence="2" type="ORF">SAMN05428946_0657</name>
</gene>
<reference evidence="3" key="1">
    <citation type="submission" date="2017-01" db="EMBL/GenBank/DDBJ databases">
        <authorList>
            <person name="Varghese N."/>
            <person name="Submissions S."/>
        </authorList>
    </citation>
    <scope>NUCLEOTIDE SEQUENCE [LARGE SCALE GENOMIC DNA]</scope>
    <source>
        <strain evidence="3">MNA4</strain>
    </source>
</reference>
<sequence length="56" mass="5920">MKENKPELICDIETGICRPAGEEDGPMSGFIDLSADADGNHSEKKIGNTAENGKAD</sequence>
<accession>A0A1U7PKE8</accession>
<dbReference type="Proteomes" id="UP000187550">
    <property type="component" value="Unassembled WGS sequence"/>
</dbReference>